<accession>A0ABQ5Q9H9</accession>
<dbReference type="Proteomes" id="UP001165089">
    <property type="component" value="Unassembled WGS sequence"/>
</dbReference>
<protein>
    <submittedName>
        <fullName evidence="1">Uncharacterized protein</fullName>
    </submittedName>
</protein>
<name>A0ABQ5Q9H9_9BACT</name>
<reference evidence="1 2" key="1">
    <citation type="journal article" date="2023" name="Antonie Van Leeuwenhoek">
        <title>Mesoterricola silvestris gen. nov., sp. nov., Mesoterricola sediminis sp. nov., Geothrix oryzae sp. nov., Geothrix edaphica sp. nov., Geothrix rubra sp. nov., and Geothrix limicola sp. nov., six novel members of Acidobacteriota isolated from soils.</title>
        <authorList>
            <person name="Itoh H."/>
            <person name="Sugisawa Y."/>
            <person name="Mise K."/>
            <person name="Xu Z."/>
            <person name="Kuniyasu M."/>
            <person name="Ushijima N."/>
            <person name="Kawano K."/>
            <person name="Kobayashi E."/>
            <person name="Shiratori Y."/>
            <person name="Masuda Y."/>
            <person name="Senoo K."/>
        </authorList>
    </citation>
    <scope>NUCLEOTIDE SEQUENCE [LARGE SCALE GENOMIC DNA]</scope>
    <source>
        <strain evidence="1 2">Red803</strain>
    </source>
</reference>
<evidence type="ECO:0000313" key="1">
    <source>
        <dbReference type="EMBL" id="GLH71238.1"/>
    </source>
</evidence>
<organism evidence="1 2">
    <name type="scientific">Geothrix rubra</name>
    <dbReference type="NCBI Taxonomy" id="2927977"/>
    <lineage>
        <taxon>Bacteria</taxon>
        <taxon>Pseudomonadati</taxon>
        <taxon>Acidobacteriota</taxon>
        <taxon>Holophagae</taxon>
        <taxon>Holophagales</taxon>
        <taxon>Holophagaceae</taxon>
        <taxon>Geothrix</taxon>
    </lineage>
</organism>
<dbReference type="SUPFAM" id="SSF56801">
    <property type="entry name" value="Acetyl-CoA synthetase-like"/>
    <property type="match status" value="1"/>
</dbReference>
<sequence>MASTLRELLIQRAARLQERPALTAPDWGTLTYAQLRNRVEGVALGLLGDGEPPAVQFSDTGTPWDWIAELAAATSGLAWEATGARVPAAALGGPLFNAEAGRGPYHGREQVVIGTTPFHGGLDQGAVLFRLERLNRRLGWDHETAVRLPLDRLGGTEVRAALWSALFGGSHAMLGREEASRPSGWRRLLGGREAPPPEWDPVPFRGFWD</sequence>
<comment type="caution">
    <text evidence="1">The sequence shown here is derived from an EMBL/GenBank/DDBJ whole genome shotgun (WGS) entry which is preliminary data.</text>
</comment>
<gene>
    <name evidence="1" type="ORF">GETHPA_27710</name>
</gene>
<keyword evidence="2" id="KW-1185">Reference proteome</keyword>
<evidence type="ECO:0000313" key="2">
    <source>
        <dbReference type="Proteomes" id="UP001165089"/>
    </source>
</evidence>
<dbReference type="RefSeq" id="WP_285727307.1">
    <property type="nucleotide sequence ID" value="NZ_BSDD01000006.1"/>
</dbReference>
<dbReference type="EMBL" id="BSDD01000006">
    <property type="protein sequence ID" value="GLH71238.1"/>
    <property type="molecule type" value="Genomic_DNA"/>
</dbReference>
<dbReference type="Gene3D" id="3.40.50.980">
    <property type="match status" value="1"/>
</dbReference>
<proteinExistence type="predicted"/>